<keyword evidence="1" id="KW-0812">Transmembrane</keyword>
<proteinExistence type="predicted"/>
<evidence type="ECO:0000259" key="2">
    <source>
        <dbReference type="Pfam" id="PF07853"/>
    </source>
</evidence>
<evidence type="ECO:0000313" key="3">
    <source>
        <dbReference type="EMBL" id="MFJ6036784.1"/>
    </source>
</evidence>
<comment type="caution">
    <text evidence="3">The sequence shown here is derived from an EMBL/GenBank/DDBJ whole genome shotgun (WGS) entry which is preliminary data.</text>
</comment>
<reference evidence="3 4" key="1">
    <citation type="submission" date="2024-10" db="EMBL/GenBank/DDBJ databases">
        <title>The Natural Products Discovery Center: Release of the First 8490 Sequenced Strains for Exploring Actinobacteria Biosynthetic Diversity.</title>
        <authorList>
            <person name="Kalkreuter E."/>
            <person name="Kautsar S.A."/>
            <person name="Yang D."/>
            <person name="Bader C.D."/>
            <person name="Teijaro C.N."/>
            <person name="Fluegel L."/>
            <person name="Davis C.M."/>
            <person name="Simpson J.R."/>
            <person name="Lauterbach L."/>
            <person name="Steele A.D."/>
            <person name="Gui C."/>
            <person name="Meng S."/>
            <person name="Li G."/>
            <person name="Viehrig K."/>
            <person name="Ye F."/>
            <person name="Su P."/>
            <person name="Kiefer A.F."/>
            <person name="Nichols A."/>
            <person name="Cepeda A.J."/>
            <person name="Yan W."/>
            <person name="Fan B."/>
            <person name="Jiang Y."/>
            <person name="Adhikari A."/>
            <person name="Zheng C.-J."/>
            <person name="Schuster L."/>
            <person name="Cowan T.M."/>
            <person name="Smanski M.J."/>
            <person name="Chevrette M.G."/>
            <person name="De Carvalho L.P.S."/>
            <person name="Shen B."/>
        </authorList>
    </citation>
    <scope>NUCLEOTIDE SEQUENCE [LARGE SCALE GENOMIC DNA]</scope>
    <source>
        <strain evidence="3 4">NPDC093086</strain>
    </source>
</reference>
<keyword evidence="1" id="KW-0472">Membrane</keyword>
<dbReference type="InterPro" id="IPR012867">
    <property type="entry name" value="DUF1648"/>
</dbReference>
<organism evidence="3 4">
    <name type="scientific">Streptomyces ardesiacus</name>
    <dbReference type="NCBI Taxonomy" id="285564"/>
    <lineage>
        <taxon>Bacteria</taxon>
        <taxon>Bacillati</taxon>
        <taxon>Actinomycetota</taxon>
        <taxon>Actinomycetes</taxon>
        <taxon>Kitasatosporales</taxon>
        <taxon>Streptomycetaceae</taxon>
        <taxon>Streptomyces</taxon>
    </lineage>
</organism>
<sequence length="334" mass="35033">MRDGTATRATTTGRAVTALWTAGVTVVLAGMPLLARDRLPDRLATHWGLDGEIPDGSMPLWAASLFPALIWLVTAAAVIVPLLRAGPAAHPWTTAVLLPMGIVLTGAQAAVIRSNLDRADWHEARQPTGWVVAILVAAVLGGVAGWLLVSRRRGTPDDTATPDEGAPALDIPKGRRLVWFSRSANPWLQLLAAGTGLVAVGALVALVGGLAAPGGLWSLFTGCAVASVACAIFSSVQARVSERGLEVSFGPLGWPGRRWAPGDIETARMEVRRPAEVGGWGYRFSGLGTTVMLRAGECLVVRPRGRRSDFAVSVDDAERGAALLNALRTNGKRG</sequence>
<dbReference type="EMBL" id="JBIVPC010000005">
    <property type="protein sequence ID" value="MFJ6036784.1"/>
    <property type="molecule type" value="Genomic_DNA"/>
</dbReference>
<feature type="transmembrane region" description="Helical" evidence="1">
    <location>
        <begin position="60"/>
        <end position="83"/>
    </location>
</feature>
<feature type="transmembrane region" description="Helical" evidence="1">
    <location>
        <begin position="128"/>
        <end position="149"/>
    </location>
</feature>
<dbReference type="Pfam" id="PF07853">
    <property type="entry name" value="DUF1648"/>
    <property type="match status" value="1"/>
</dbReference>
<keyword evidence="4" id="KW-1185">Reference proteome</keyword>
<name>A0ABW8H8S0_9ACTN</name>
<feature type="transmembrane region" description="Helical" evidence="1">
    <location>
        <begin position="95"/>
        <end position="116"/>
    </location>
</feature>
<feature type="transmembrane region" description="Helical" evidence="1">
    <location>
        <begin position="216"/>
        <end position="236"/>
    </location>
</feature>
<dbReference type="Proteomes" id="UP001617907">
    <property type="component" value="Unassembled WGS sequence"/>
</dbReference>
<feature type="domain" description="DUF1648" evidence="2">
    <location>
        <begin position="25"/>
        <end position="70"/>
    </location>
</feature>
<protein>
    <submittedName>
        <fullName evidence="3">DUF1648 domain-containing protein</fullName>
    </submittedName>
</protein>
<accession>A0ABW8H8S0</accession>
<keyword evidence="1" id="KW-1133">Transmembrane helix</keyword>
<gene>
    <name evidence="3" type="ORF">ACIQFM_11025</name>
</gene>
<dbReference type="RefSeq" id="WP_350890660.1">
    <property type="nucleotide sequence ID" value="NZ_JBEOTR010000010.1"/>
</dbReference>
<feature type="transmembrane region" description="Helical" evidence="1">
    <location>
        <begin position="190"/>
        <end position="210"/>
    </location>
</feature>
<feature type="transmembrane region" description="Helical" evidence="1">
    <location>
        <begin position="12"/>
        <end position="35"/>
    </location>
</feature>
<evidence type="ECO:0000313" key="4">
    <source>
        <dbReference type="Proteomes" id="UP001617907"/>
    </source>
</evidence>
<evidence type="ECO:0000256" key="1">
    <source>
        <dbReference type="SAM" id="Phobius"/>
    </source>
</evidence>